<comment type="caution">
    <text evidence="4">The sequence shown here is derived from an EMBL/GenBank/DDBJ whole genome shotgun (WGS) entry which is preliminary data.</text>
</comment>
<dbReference type="Pfam" id="PF05183">
    <property type="entry name" value="RdRP"/>
    <property type="match status" value="1"/>
</dbReference>
<dbReference type="Pfam" id="PF25358">
    <property type="entry name" value="PH_fung_RdRP"/>
    <property type="match status" value="1"/>
</dbReference>
<dbReference type="EMBL" id="QJNS01000099">
    <property type="protein sequence ID" value="RYO87544.1"/>
    <property type="molecule type" value="Genomic_DNA"/>
</dbReference>
<feature type="domain" description="RdRP-like PH" evidence="3">
    <location>
        <begin position="128"/>
        <end position="285"/>
    </location>
</feature>
<keyword evidence="1" id="KW-0694">RNA-binding</keyword>
<proteinExistence type="inferred from homology"/>
<evidence type="ECO:0000259" key="2">
    <source>
        <dbReference type="Pfam" id="PF05183"/>
    </source>
</evidence>
<dbReference type="PANTHER" id="PTHR23079:SF17">
    <property type="entry name" value="RNA-DEPENDENT RNA POLYMERASE"/>
    <property type="match status" value="1"/>
</dbReference>
<organism evidence="4 5">
    <name type="scientific">Monosporascus cannonballus</name>
    <dbReference type="NCBI Taxonomy" id="155416"/>
    <lineage>
        <taxon>Eukaryota</taxon>
        <taxon>Fungi</taxon>
        <taxon>Dikarya</taxon>
        <taxon>Ascomycota</taxon>
        <taxon>Pezizomycotina</taxon>
        <taxon>Sordariomycetes</taxon>
        <taxon>Xylariomycetidae</taxon>
        <taxon>Xylariales</taxon>
        <taxon>Xylariales incertae sedis</taxon>
        <taxon>Monosporascus</taxon>
    </lineage>
</organism>
<protein>
    <recommendedName>
        <fullName evidence="1">RNA-dependent RNA polymerase</fullName>
        <ecNumber evidence="1">2.7.7.48</ecNumber>
    </recommendedName>
</protein>
<comment type="similarity">
    <text evidence="1">Belongs to the RdRP family.</text>
</comment>
<keyword evidence="1" id="KW-0548">Nucleotidyltransferase</keyword>
<feature type="domain" description="RDRP core" evidence="2">
    <location>
        <begin position="437"/>
        <end position="745"/>
    </location>
</feature>
<sequence>MECYMRNLPKDLTDHSLRGQLQPLIRGLNITDWTCQKPRGKSYGTVTFLRHADGEKFLRQHSEISLPGFTRNGQPRSRSRLTILSMCVYCSQSKKLPDPFLLKSLANSAEDRKLQDQAEPERHKAVLFELLSLSCGHYEYPQDDPTYLPDIQWSPNEIVNGVIKFAKHMIIVTFHYADLGQVRLEIPYRIIHEIVVSTRPPSFVLTLWEAPRIFQERNQEDIIELMRTTGLSNHYISSAQRTRLPEMPHYNGGHGEILGQTLVYSFEVSPQEFHYKTEQLKDKQVLTLVYHNFSVIPWVYRPMYTAEGLKAFKAVLAALPPTIPFEVRFQFQALVQNGYLLPQTVEQLLRHLMKLSVPRRGASSKSRSPCPISANAVKKLFSQISFPGPGTNASDFSWRELWSYIEANEKEVLQGMVSELSSERARQNLVMVYKVQVTPTRILLQGPEPEAKNRILRKFPKHTQYFARVQFCEEDGQDLFYNSKVSLDQIWSRFKTVLLKGIPIAGRQYDFLGFSHSSLRAHAAWFMAPFVDDDRGLQSHITVISNLGQFGHITSPARCAARIGQAFSETPFSIPLKDLGAKVEFIDDVKFEYETGTRVFSDGVGTISRELMEEIQWALPQRKTPPTCIQIRWAGAKGMLALDDTLEGMVMRIRPESMVKFESQDKDDLEICDVANKPIPLVLNRQMIKVLEDMGCSEEWFFKVQNREVKRLRMITASVDNTVVFLKQQKVADQIRFSQLIRRLRKLARIPVEKGVTLFGIMDEYGFLEEDEIFLTFDGLPGTHYRDLDNRQVLVTRSPALHPGDIQIRRAVVPPHGHPLLSLSNCVVFSQKGERDLPSQLSGGDLDGDIYNIIWDDFAVSSCQREFPPADYPRVPPHDIGRKVAREDMTDFFVHFMATDQLGLIAIKHLILADQKPAGTVAEECRKLAELHSIAVDYSKTGIPVGEGELQRLGKTRYRPDFLAPAPPAELKDRNEIIFDAPVIPAVDGDEDDNTGPQHYFYISEKILGKLYRAIDEQRIWKEDIRRRNNRFGPSVWDELLLYVNEQCEEFGGIDWESVMQEARGIRQAYDDAIWGATVDYSEHASVPISEVEVFTGCIFNKTGTQTRRQRDRSIRLKDEFDRIAKWTESVIRKQKIESRVDDDADDDDDGRTEAGVSGLKLSVACLHEGCAPSRGVTGSRTGEVFQSFKVIAASCALRELDLAIKRQEIAAGASVMGGGYVGVNGRY</sequence>
<evidence type="ECO:0000313" key="4">
    <source>
        <dbReference type="EMBL" id="RYO87544.1"/>
    </source>
</evidence>
<evidence type="ECO:0000313" key="5">
    <source>
        <dbReference type="Proteomes" id="UP000294003"/>
    </source>
</evidence>
<dbReference type="PANTHER" id="PTHR23079">
    <property type="entry name" value="RNA-DEPENDENT RNA POLYMERASE"/>
    <property type="match status" value="1"/>
</dbReference>
<comment type="catalytic activity">
    <reaction evidence="1">
        <text>RNA(n) + a ribonucleoside 5'-triphosphate = RNA(n+1) + diphosphate</text>
        <dbReference type="Rhea" id="RHEA:21248"/>
        <dbReference type="Rhea" id="RHEA-COMP:14527"/>
        <dbReference type="Rhea" id="RHEA-COMP:17342"/>
        <dbReference type="ChEBI" id="CHEBI:33019"/>
        <dbReference type="ChEBI" id="CHEBI:61557"/>
        <dbReference type="ChEBI" id="CHEBI:140395"/>
        <dbReference type="EC" id="2.7.7.48"/>
    </reaction>
</comment>
<accession>A0ABY0H8D0</accession>
<reference evidence="4 5" key="1">
    <citation type="submission" date="2018-06" db="EMBL/GenBank/DDBJ databases">
        <title>Complete Genomes of Monosporascus.</title>
        <authorList>
            <person name="Robinson A.J."/>
            <person name="Natvig D.O."/>
        </authorList>
    </citation>
    <scope>NUCLEOTIDE SEQUENCE [LARGE SCALE GENOMIC DNA]</scope>
    <source>
        <strain evidence="4 5">CBS 609.92</strain>
    </source>
</reference>
<keyword evidence="1" id="KW-0696">RNA-directed RNA polymerase</keyword>
<dbReference type="InterPro" id="IPR057596">
    <property type="entry name" value="RDRP_core"/>
</dbReference>
<name>A0ABY0H8D0_9PEZI</name>
<dbReference type="InterPro" id="IPR007855">
    <property type="entry name" value="RDRP"/>
</dbReference>
<keyword evidence="1" id="KW-0808">Transferase</keyword>
<dbReference type="InterPro" id="IPR057503">
    <property type="entry name" value="PH_RdRP"/>
</dbReference>
<dbReference type="Proteomes" id="UP000294003">
    <property type="component" value="Unassembled WGS sequence"/>
</dbReference>
<gene>
    <name evidence="4" type="ORF">DL762_004190</name>
</gene>
<dbReference type="EC" id="2.7.7.48" evidence="1"/>
<evidence type="ECO:0000259" key="3">
    <source>
        <dbReference type="Pfam" id="PF25358"/>
    </source>
</evidence>
<keyword evidence="5" id="KW-1185">Reference proteome</keyword>
<evidence type="ECO:0000256" key="1">
    <source>
        <dbReference type="RuleBase" id="RU363098"/>
    </source>
</evidence>